<evidence type="ECO:0000256" key="7">
    <source>
        <dbReference type="ARBA" id="ARBA00035544"/>
    </source>
</evidence>
<evidence type="ECO:0000256" key="6">
    <source>
        <dbReference type="ARBA" id="ARBA00035261"/>
    </source>
</evidence>
<dbReference type="Proteomes" id="UP001445076">
    <property type="component" value="Unassembled WGS sequence"/>
</dbReference>
<dbReference type="AlphaFoldDB" id="A0AAW0WAI4"/>
<keyword evidence="10" id="KW-1185">Reference proteome</keyword>
<proteinExistence type="inferred from homology"/>
<evidence type="ECO:0000256" key="1">
    <source>
        <dbReference type="ARBA" id="ARBA00004173"/>
    </source>
</evidence>
<keyword evidence="4" id="KW-0496">Mitochondrion</keyword>
<dbReference type="InterPro" id="IPR036838">
    <property type="entry name" value="Ribosomal_uS10_dom_sf"/>
</dbReference>
<dbReference type="PANTHER" id="PTHR13334">
    <property type="entry name" value="MITOCHONDRIAL 28S RIBOSOMAL PROTEIN S10"/>
    <property type="match status" value="1"/>
</dbReference>
<comment type="similarity">
    <text evidence="2">Belongs to the universal ribosomal protein uS10 family.</text>
</comment>
<dbReference type="EMBL" id="JARKIK010000072">
    <property type="protein sequence ID" value="KAK8728203.1"/>
    <property type="molecule type" value="Genomic_DNA"/>
</dbReference>
<feature type="domain" description="Small ribosomal subunit protein uS10" evidence="8">
    <location>
        <begin position="94"/>
        <end position="191"/>
    </location>
</feature>
<evidence type="ECO:0000256" key="5">
    <source>
        <dbReference type="ARBA" id="ARBA00023274"/>
    </source>
</evidence>
<gene>
    <name evidence="9" type="ORF">OTU49_009170</name>
</gene>
<dbReference type="InterPro" id="IPR027486">
    <property type="entry name" value="Ribosomal_uS10_dom"/>
</dbReference>
<dbReference type="InterPro" id="IPR040055">
    <property type="entry name" value="Ribosomal_uS10m"/>
</dbReference>
<dbReference type="Pfam" id="PF00338">
    <property type="entry name" value="Ribosomal_S10"/>
    <property type="match status" value="1"/>
</dbReference>
<evidence type="ECO:0000313" key="10">
    <source>
        <dbReference type="Proteomes" id="UP001445076"/>
    </source>
</evidence>
<reference evidence="9 10" key="1">
    <citation type="journal article" date="2024" name="BMC Genomics">
        <title>Genome assembly of redclaw crayfish (Cherax quadricarinatus) provides insights into its immune adaptation and hypoxia tolerance.</title>
        <authorList>
            <person name="Liu Z."/>
            <person name="Zheng J."/>
            <person name="Li H."/>
            <person name="Fang K."/>
            <person name="Wang S."/>
            <person name="He J."/>
            <person name="Zhou D."/>
            <person name="Weng S."/>
            <person name="Chi M."/>
            <person name="Gu Z."/>
            <person name="He J."/>
            <person name="Li F."/>
            <person name="Wang M."/>
        </authorList>
    </citation>
    <scope>NUCLEOTIDE SEQUENCE [LARGE SCALE GENOMIC DNA]</scope>
    <source>
        <strain evidence="9">ZL_2023a</strain>
    </source>
</reference>
<name>A0AAW0WAI4_CHEQU</name>
<sequence length="210" mass="23653">MRKVASVLMMAGNIQGAAGSIFGRCVVPRKLVRSTPACGFRISEKLSAIPLLRSSLLPQRTLSPKLFHTASLSYLSASDDLAVGEPDKLYSLVEVECRGHDTAVLRSYLTFVSSAASHLNVSLEEILWPKKHIHRWTLLKSVHIHKHHRVQYEVRTHFLIMKFARLTGSTTDTFLEYIQRNLPEGVAMKVTKHELHRLPEHVKPSSEVIV</sequence>
<evidence type="ECO:0000259" key="8">
    <source>
        <dbReference type="SMART" id="SM01403"/>
    </source>
</evidence>
<accession>A0AAW0WAI4</accession>
<evidence type="ECO:0000256" key="3">
    <source>
        <dbReference type="ARBA" id="ARBA00022980"/>
    </source>
</evidence>
<evidence type="ECO:0000313" key="9">
    <source>
        <dbReference type="EMBL" id="KAK8728203.1"/>
    </source>
</evidence>
<dbReference type="GO" id="GO:0005763">
    <property type="term" value="C:mitochondrial small ribosomal subunit"/>
    <property type="evidence" value="ECO:0007669"/>
    <property type="project" value="InterPro"/>
</dbReference>
<comment type="caution">
    <text evidence="9">The sequence shown here is derived from an EMBL/GenBank/DDBJ whole genome shotgun (WGS) entry which is preliminary data.</text>
</comment>
<dbReference type="SUPFAM" id="SSF54999">
    <property type="entry name" value="Ribosomal protein S10"/>
    <property type="match status" value="1"/>
</dbReference>
<comment type="subcellular location">
    <subcellularLocation>
        <location evidence="1">Mitochondrion</location>
    </subcellularLocation>
</comment>
<organism evidence="9 10">
    <name type="scientific">Cherax quadricarinatus</name>
    <name type="common">Australian red claw crayfish</name>
    <dbReference type="NCBI Taxonomy" id="27406"/>
    <lineage>
        <taxon>Eukaryota</taxon>
        <taxon>Metazoa</taxon>
        <taxon>Ecdysozoa</taxon>
        <taxon>Arthropoda</taxon>
        <taxon>Crustacea</taxon>
        <taxon>Multicrustacea</taxon>
        <taxon>Malacostraca</taxon>
        <taxon>Eumalacostraca</taxon>
        <taxon>Eucarida</taxon>
        <taxon>Decapoda</taxon>
        <taxon>Pleocyemata</taxon>
        <taxon>Astacidea</taxon>
        <taxon>Parastacoidea</taxon>
        <taxon>Parastacidae</taxon>
        <taxon>Cherax</taxon>
    </lineage>
</organism>
<dbReference type="Gene3D" id="3.30.70.600">
    <property type="entry name" value="Ribosomal protein S10 domain"/>
    <property type="match status" value="1"/>
</dbReference>
<dbReference type="PANTHER" id="PTHR13334:SF4">
    <property type="entry name" value="SMALL RIBOSOMAL SUBUNIT PROTEIN US10M"/>
    <property type="match status" value="1"/>
</dbReference>
<protein>
    <recommendedName>
        <fullName evidence="6">Small ribosomal subunit protein uS10m</fullName>
    </recommendedName>
    <alternativeName>
        <fullName evidence="7">28S ribosomal protein S10, mitochondrial</fullName>
    </alternativeName>
</protein>
<dbReference type="SMART" id="SM01403">
    <property type="entry name" value="Ribosomal_S10"/>
    <property type="match status" value="1"/>
</dbReference>
<keyword evidence="5" id="KW-0687">Ribonucleoprotein</keyword>
<keyword evidence="3" id="KW-0689">Ribosomal protein</keyword>
<evidence type="ECO:0000256" key="2">
    <source>
        <dbReference type="ARBA" id="ARBA00007102"/>
    </source>
</evidence>
<evidence type="ECO:0000256" key="4">
    <source>
        <dbReference type="ARBA" id="ARBA00023128"/>
    </source>
</evidence>